<sequence length="221" mass="23904">MTPLSHFLKQPLVRVLSVFTGPRTVYGWRNADGSFQPHTRVSTHTCIEGKDGLVLQDHVFVGHFNRLDGSNGLLIEEGVQVTNYVSILSHSSHRAVRVMGRRYVSDPKPAGYVRRATRVGAYSFLGPHSVIAPGSQIGKGVIVQGYSFVSGAVPDFAILGPQGHGRPAVVIGDTRELDGPLLQRHPELHAVYAQWAGKDHLRRALQAGEPSPAKATPKAPA</sequence>
<accession>A0A4R6R134</accession>
<organism evidence="1 2">
    <name type="scientific">Aquabacterium commune</name>
    <dbReference type="NCBI Taxonomy" id="70586"/>
    <lineage>
        <taxon>Bacteria</taxon>
        <taxon>Pseudomonadati</taxon>
        <taxon>Pseudomonadota</taxon>
        <taxon>Betaproteobacteria</taxon>
        <taxon>Burkholderiales</taxon>
        <taxon>Aquabacterium</taxon>
    </lineage>
</organism>
<keyword evidence="2" id="KW-1185">Reference proteome</keyword>
<dbReference type="AlphaFoldDB" id="A0A4R6R134"/>
<dbReference type="EMBL" id="SNXW01000015">
    <property type="protein sequence ID" value="TDP79359.1"/>
    <property type="molecule type" value="Genomic_DNA"/>
</dbReference>
<keyword evidence="1" id="KW-0808">Transferase</keyword>
<evidence type="ECO:0000313" key="1">
    <source>
        <dbReference type="EMBL" id="TDP79359.1"/>
    </source>
</evidence>
<dbReference type="RefSeq" id="WP_133611260.1">
    <property type="nucleotide sequence ID" value="NZ_SNXW01000015.1"/>
</dbReference>
<dbReference type="Gene3D" id="2.160.10.10">
    <property type="entry name" value="Hexapeptide repeat proteins"/>
    <property type="match status" value="1"/>
</dbReference>
<reference evidence="1 2" key="1">
    <citation type="submission" date="2019-03" db="EMBL/GenBank/DDBJ databases">
        <title>Genomic Encyclopedia of Type Strains, Phase IV (KMG-IV): sequencing the most valuable type-strain genomes for metagenomic binning, comparative biology and taxonomic classification.</title>
        <authorList>
            <person name="Goeker M."/>
        </authorList>
    </citation>
    <scope>NUCLEOTIDE SEQUENCE [LARGE SCALE GENOMIC DNA]</scope>
    <source>
        <strain evidence="1 2">DSM 11901</strain>
    </source>
</reference>
<name>A0A4R6R134_9BURK</name>
<protein>
    <submittedName>
        <fullName evidence="1">Transferase family hexapeptide repeat protein</fullName>
    </submittedName>
</protein>
<dbReference type="InterPro" id="IPR011004">
    <property type="entry name" value="Trimer_LpxA-like_sf"/>
</dbReference>
<dbReference type="OrthoDB" id="9801697at2"/>
<evidence type="ECO:0000313" key="2">
    <source>
        <dbReference type="Proteomes" id="UP000294593"/>
    </source>
</evidence>
<dbReference type="InterPro" id="IPR001451">
    <property type="entry name" value="Hexapep"/>
</dbReference>
<comment type="caution">
    <text evidence="1">The sequence shown here is derived from an EMBL/GenBank/DDBJ whole genome shotgun (WGS) entry which is preliminary data.</text>
</comment>
<gene>
    <name evidence="1" type="ORF">EV672_11530</name>
</gene>
<dbReference type="GO" id="GO:0016740">
    <property type="term" value="F:transferase activity"/>
    <property type="evidence" value="ECO:0007669"/>
    <property type="project" value="UniProtKB-KW"/>
</dbReference>
<proteinExistence type="predicted"/>
<dbReference type="Pfam" id="PF00132">
    <property type="entry name" value="Hexapep"/>
    <property type="match status" value="1"/>
</dbReference>
<dbReference type="SUPFAM" id="SSF51161">
    <property type="entry name" value="Trimeric LpxA-like enzymes"/>
    <property type="match status" value="1"/>
</dbReference>
<dbReference type="Proteomes" id="UP000294593">
    <property type="component" value="Unassembled WGS sequence"/>
</dbReference>